<dbReference type="SUPFAM" id="SSF52200">
    <property type="entry name" value="Toll/Interleukin receptor TIR domain"/>
    <property type="match status" value="1"/>
</dbReference>
<dbReference type="Gene3D" id="1.10.8.430">
    <property type="entry name" value="Helical domain of apoptotic protease-activating factors"/>
    <property type="match status" value="1"/>
</dbReference>
<dbReference type="Gene3D" id="3.40.50.10140">
    <property type="entry name" value="Toll/interleukin-1 receptor homology (TIR) domain"/>
    <property type="match status" value="1"/>
</dbReference>
<evidence type="ECO:0000256" key="6">
    <source>
        <dbReference type="ARBA" id="ARBA00047304"/>
    </source>
</evidence>
<dbReference type="InterPro" id="IPR001611">
    <property type="entry name" value="Leu-rich_rpt"/>
</dbReference>
<dbReference type="InterPro" id="IPR035897">
    <property type="entry name" value="Toll_tir_struct_dom_sf"/>
</dbReference>
<dbReference type="InterPro" id="IPR003591">
    <property type="entry name" value="Leu-rich_rpt_typical-subtyp"/>
</dbReference>
<dbReference type="InterPro" id="IPR000157">
    <property type="entry name" value="TIR_dom"/>
</dbReference>
<dbReference type="Gene3D" id="3.80.10.10">
    <property type="entry name" value="Ribonuclease Inhibitor"/>
    <property type="match status" value="2"/>
</dbReference>
<dbReference type="Proteomes" id="UP000008311">
    <property type="component" value="Unassembled WGS sequence"/>
</dbReference>
<dbReference type="EC" id="3.2.2.6" evidence="1"/>
<dbReference type="Pfam" id="PF23282">
    <property type="entry name" value="WHD_ROQ1"/>
    <property type="match status" value="1"/>
</dbReference>
<comment type="catalytic activity">
    <reaction evidence="6">
        <text>NAD(+) + H2O = ADP-D-ribose + nicotinamide + H(+)</text>
        <dbReference type="Rhea" id="RHEA:16301"/>
        <dbReference type="ChEBI" id="CHEBI:15377"/>
        <dbReference type="ChEBI" id="CHEBI:15378"/>
        <dbReference type="ChEBI" id="CHEBI:17154"/>
        <dbReference type="ChEBI" id="CHEBI:57540"/>
        <dbReference type="ChEBI" id="CHEBI:57967"/>
        <dbReference type="EC" id="3.2.2.6"/>
    </reaction>
    <physiologicalReaction direction="left-to-right" evidence="6">
        <dbReference type="Rhea" id="RHEA:16302"/>
    </physiologicalReaction>
</comment>
<organism evidence="8 9">
    <name type="scientific">Ricinus communis</name>
    <name type="common">Castor bean</name>
    <dbReference type="NCBI Taxonomy" id="3988"/>
    <lineage>
        <taxon>Eukaryota</taxon>
        <taxon>Viridiplantae</taxon>
        <taxon>Streptophyta</taxon>
        <taxon>Embryophyta</taxon>
        <taxon>Tracheophyta</taxon>
        <taxon>Spermatophyta</taxon>
        <taxon>Magnoliopsida</taxon>
        <taxon>eudicotyledons</taxon>
        <taxon>Gunneridae</taxon>
        <taxon>Pentapetalae</taxon>
        <taxon>rosids</taxon>
        <taxon>fabids</taxon>
        <taxon>Malpighiales</taxon>
        <taxon>Euphorbiaceae</taxon>
        <taxon>Acalyphoideae</taxon>
        <taxon>Acalypheae</taxon>
        <taxon>Ricinus</taxon>
    </lineage>
</organism>
<dbReference type="InterPro" id="IPR032675">
    <property type="entry name" value="LRR_dom_sf"/>
</dbReference>
<accession>B9SHM4</accession>
<evidence type="ECO:0000313" key="8">
    <source>
        <dbReference type="EMBL" id="EEF36851.1"/>
    </source>
</evidence>
<evidence type="ECO:0000256" key="5">
    <source>
        <dbReference type="ARBA" id="ARBA00023027"/>
    </source>
</evidence>
<dbReference type="PANTHER" id="PTHR11017:SF361">
    <property type="entry name" value="ADP-RIBOSYL CYCLASE_CYCLIC ADP-RIBOSE HYDROLASE"/>
    <property type="match status" value="1"/>
</dbReference>
<evidence type="ECO:0000256" key="4">
    <source>
        <dbReference type="ARBA" id="ARBA00022801"/>
    </source>
</evidence>
<protein>
    <recommendedName>
        <fullName evidence="1">ADP-ribosyl cyclase/cyclic ADP-ribose hydrolase</fullName>
        <ecNumber evidence="1">3.2.2.6</ecNumber>
    </recommendedName>
</protein>
<dbReference type="PRINTS" id="PR00364">
    <property type="entry name" value="DISEASERSIST"/>
</dbReference>
<dbReference type="eggNOG" id="ENOG502SI7S">
    <property type="taxonomic scope" value="Eukaryota"/>
</dbReference>
<dbReference type="InterPro" id="IPR027417">
    <property type="entry name" value="P-loop_NTPase"/>
</dbReference>
<keyword evidence="9" id="KW-1185">Reference proteome</keyword>
<dbReference type="InParanoid" id="B9SHM4"/>
<dbReference type="PROSITE" id="PS50104">
    <property type="entry name" value="TIR"/>
    <property type="match status" value="1"/>
</dbReference>
<dbReference type="GO" id="GO:0043531">
    <property type="term" value="F:ADP binding"/>
    <property type="evidence" value="ECO:0007669"/>
    <property type="project" value="InterPro"/>
</dbReference>
<sequence>MASSSNSPKRKFDVFLSFRGKDTRDNFTSHLYDALCRKKIKTFIDNGLERGEEITPALLRTIEESLISVIVFSENYASSPWCLDEMVKILECRETHGQAVLPVFYHVDPSDVEEQNGSFALTLVELEKNFKDKVSKWRTDLMKAASISGWDSRAIGSEAKLVKHIVEHILQKLNKASSTDLKGLIGLDSHIRKIKKLLQIGLPDIRTVGLWGMSGIGKTTIAGAIFNTLSSQFEGCCFLENIKEESERCGLVPLRDKLLSEILMEGNVHIATPSIGSTSLKNRLRHKKVLLVLDDVNDVDQIETLIGRCDFGLGSRVLVTSRDKQVLKNVVDEIYEVEGLSDDEALQLFNLHAFKDNCSTTDKIKLSYRVVKHAQGNPLALKVLGSSLFARSKQDWESALEKLERTPQPKIFHVLRSSFDALDDEEKSIFLDIACFFKGQQIGFVKKILNGCGLSAGIGISVLAGKCLVSIQENKLEMHDLLQEMAQEIVHQESIKELGKRSRLWSPSDACQVLTKNLGTERVEGIFFDTYKMGAVDLSSRAFVRIVGNNCKVNLPQGLDFLSDELRYLHGDGYPLSYMPSNFQAENLVQLTLAYSSIKQLWTGVQLILSGCSSITEFPHVSWDIKKLFLDGTAIEEIPSSIKYFPELVELSLQNCKRFLRLPRTIWKFKLLQKLNLSGCSTFVSFPEILEVMGSLKYLYLDGTGISNLPSPMRNLPGLLSLELRSCKNLYGLQEVISGRVVKSPATVGGIQYLRKLNLSGCCLLEVPYCIDCLPSLESLDLSRNLFEEIPVSINKLFELQYLGLRDCKKLISLPDLPPRLTKLDAHKCCSLKSASLDPTGIEGNNFEFFFTNCHSLDLDERRKIIAYALTKFQVYSERLHHQMSYLLAGESSLWIPSWVRRFHHKGASTTVQLPSNWADSDFLGFELVTSIAVDCRICKCNGDHDFQVKCRYHFKNEYIYDGGDDLYCYYGGWYGRRFLNGEHTLVGYDPCVNVTKEDRFGNYSEVVIEFYPVEMNDHPLECIRVRACEVHLLYTPGHERSSRVYWWDDDYCCVPNSYLHQLYTFTGQNRFRMLPPLFSQKSS</sequence>
<dbReference type="GO" id="GO:0007165">
    <property type="term" value="P:signal transduction"/>
    <property type="evidence" value="ECO:0007669"/>
    <property type="project" value="InterPro"/>
</dbReference>
<evidence type="ECO:0000256" key="2">
    <source>
        <dbReference type="ARBA" id="ARBA00022614"/>
    </source>
</evidence>
<dbReference type="Gene3D" id="3.40.50.300">
    <property type="entry name" value="P-loop containing nucleotide triphosphate hydrolases"/>
    <property type="match status" value="1"/>
</dbReference>
<dbReference type="InterPro" id="IPR002182">
    <property type="entry name" value="NB-ARC"/>
</dbReference>
<dbReference type="Pfam" id="PF20160">
    <property type="entry name" value="C-JID"/>
    <property type="match status" value="1"/>
</dbReference>
<proteinExistence type="predicted"/>
<dbReference type="InterPro" id="IPR058192">
    <property type="entry name" value="WHD_ROQ1-like"/>
</dbReference>
<evidence type="ECO:0000256" key="3">
    <source>
        <dbReference type="ARBA" id="ARBA00022737"/>
    </source>
</evidence>
<keyword evidence="4" id="KW-0378">Hydrolase</keyword>
<dbReference type="Pfam" id="PF01582">
    <property type="entry name" value="TIR"/>
    <property type="match status" value="1"/>
</dbReference>
<dbReference type="FunFam" id="3.40.50.10140:FF:000007">
    <property type="entry name" value="Disease resistance protein (TIR-NBS-LRR class)"/>
    <property type="match status" value="1"/>
</dbReference>
<dbReference type="Pfam" id="PF00931">
    <property type="entry name" value="NB-ARC"/>
    <property type="match status" value="1"/>
</dbReference>
<dbReference type="SUPFAM" id="SSF52058">
    <property type="entry name" value="L domain-like"/>
    <property type="match status" value="1"/>
</dbReference>
<dbReference type="Pfam" id="PF00560">
    <property type="entry name" value="LRR_1"/>
    <property type="match status" value="1"/>
</dbReference>
<name>B9SHM4_RICCO</name>
<dbReference type="GO" id="GO:0006952">
    <property type="term" value="P:defense response"/>
    <property type="evidence" value="ECO:0007669"/>
    <property type="project" value="InterPro"/>
</dbReference>
<dbReference type="FunCoup" id="B9SHM4">
    <property type="interactions" value="251"/>
</dbReference>
<evidence type="ECO:0000259" key="7">
    <source>
        <dbReference type="PROSITE" id="PS50104"/>
    </source>
</evidence>
<keyword evidence="2" id="KW-0433">Leucine-rich repeat</keyword>
<dbReference type="InterPro" id="IPR045344">
    <property type="entry name" value="C-JID"/>
</dbReference>
<keyword evidence="3" id="KW-0677">Repeat</keyword>
<keyword evidence="5" id="KW-0520">NAD</keyword>
<dbReference type="SMART" id="SM00369">
    <property type="entry name" value="LRR_TYP"/>
    <property type="match status" value="2"/>
</dbReference>
<dbReference type="InterPro" id="IPR044974">
    <property type="entry name" value="Disease_R_plants"/>
</dbReference>
<dbReference type="EMBL" id="EQ973965">
    <property type="protein sequence ID" value="EEF36851.1"/>
    <property type="molecule type" value="Genomic_DNA"/>
</dbReference>
<dbReference type="AlphaFoldDB" id="B9SHM4"/>
<dbReference type="SMART" id="SM00255">
    <property type="entry name" value="TIR"/>
    <property type="match status" value="1"/>
</dbReference>
<dbReference type="InterPro" id="IPR042197">
    <property type="entry name" value="Apaf_helical"/>
</dbReference>
<reference evidence="9" key="1">
    <citation type="journal article" date="2010" name="Nat. Biotechnol.">
        <title>Draft genome sequence of the oilseed species Ricinus communis.</title>
        <authorList>
            <person name="Chan A.P."/>
            <person name="Crabtree J."/>
            <person name="Zhao Q."/>
            <person name="Lorenzi H."/>
            <person name="Orvis J."/>
            <person name="Puiu D."/>
            <person name="Melake-Berhan A."/>
            <person name="Jones K.M."/>
            <person name="Redman J."/>
            <person name="Chen G."/>
            <person name="Cahoon E.B."/>
            <person name="Gedil M."/>
            <person name="Stanke M."/>
            <person name="Haas B.J."/>
            <person name="Wortman J.R."/>
            <person name="Fraser-Liggett C.M."/>
            <person name="Ravel J."/>
            <person name="Rabinowicz P.D."/>
        </authorList>
    </citation>
    <scope>NUCLEOTIDE SEQUENCE [LARGE SCALE GENOMIC DNA]</scope>
    <source>
        <strain evidence="9">cv. Hale</strain>
    </source>
</reference>
<feature type="domain" description="TIR" evidence="7">
    <location>
        <begin position="10"/>
        <end position="173"/>
    </location>
</feature>
<dbReference type="PROSITE" id="PS51450">
    <property type="entry name" value="LRR"/>
    <property type="match status" value="1"/>
</dbReference>
<dbReference type="PANTHER" id="PTHR11017">
    <property type="entry name" value="LEUCINE-RICH REPEAT-CONTAINING PROTEIN"/>
    <property type="match status" value="1"/>
</dbReference>
<dbReference type="SUPFAM" id="SSF52540">
    <property type="entry name" value="P-loop containing nucleoside triphosphate hydrolases"/>
    <property type="match status" value="1"/>
</dbReference>
<evidence type="ECO:0000256" key="1">
    <source>
        <dbReference type="ARBA" id="ARBA00011982"/>
    </source>
</evidence>
<gene>
    <name evidence="8" type="ORF">RCOM_0740720</name>
</gene>
<evidence type="ECO:0000313" key="9">
    <source>
        <dbReference type="Proteomes" id="UP000008311"/>
    </source>
</evidence>
<dbReference type="GO" id="GO:0061809">
    <property type="term" value="F:NAD+ nucleosidase activity, cyclic ADP-ribose generating"/>
    <property type="evidence" value="ECO:0007669"/>
    <property type="project" value="UniProtKB-EC"/>
</dbReference>